<dbReference type="KEGG" id="vg:16606393"/>
<dbReference type="GeneID" id="16606393"/>
<accession>S4VYQ5</accession>
<gene>
    <name evidence="1" type="ORF">psal_cds_676</name>
</gene>
<dbReference type="Proteomes" id="UP000204584">
    <property type="component" value="Segment"/>
</dbReference>
<keyword evidence="2" id="KW-1185">Reference proteome</keyword>
<evidence type="ECO:0000313" key="2">
    <source>
        <dbReference type="Proteomes" id="UP000204584"/>
    </source>
</evidence>
<evidence type="ECO:0000313" key="1">
    <source>
        <dbReference type="EMBL" id="AGO84606.1"/>
    </source>
</evidence>
<name>S4VYQ5_9VIRU</name>
<sequence>MKSGVCVASVGLLVLLALASVESQAVYGGALRLYNDAAMSYCFADDRMSGAPLTCVAVPYLKDAHMFALGGADGNNGTRVTLPTLCTTLTIIDAPTTAATTRTSVPLRSCRPDPVTRRVMCPVADGHGEHNDDGATRWFGLVRVAAEGDGGIDSLHSGDLVRMRSLSGARGGTDCGLIDNVVTCDGAVPSTFRIIV</sequence>
<dbReference type="RefSeq" id="YP_008437678.1">
    <property type="nucleotide sequence ID" value="NC_022098.1"/>
</dbReference>
<proteinExistence type="predicted"/>
<protein>
    <submittedName>
        <fullName evidence="1">Uncharacterized protein</fullName>
    </submittedName>
</protein>
<dbReference type="EMBL" id="KC977571">
    <property type="protein sequence ID" value="AGO84606.1"/>
    <property type="molecule type" value="Genomic_DNA"/>
</dbReference>
<reference evidence="1 2" key="1">
    <citation type="journal article" date="2013" name="Science">
        <title>Pandoraviruses: amoeba viruses with genomes up to 2.5 Mb reaching that of parasitic eukaryotes.</title>
        <authorList>
            <person name="Philippe N."/>
            <person name="Legendre M."/>
            <person name="Doutre G."/>
            <person name="Coute Y."/>
            <person name="Poirot O."/>
            <person name="Lescot M."/>
            <person name="Arslan D."/>
            <person name="Seltzer V."/>
            <person name="Bertaux L."/>
            <person name="Bruley C."/>
            <person name="Garin J."/>
            <person name="Claverie J.M."/>
            <person name="Abergel C."/>
        </authorList>
    </citation>
    <scope>NUCLEOTIDE SEQUENCE [LARGE SCALE GENOMIC DNA]</scope>
</reference>
<organism evidence="1 2">
    <name type="scientific">Pandoravirus salinus</name>
    <dbReference type="NCBI Taxonomy" id="1349410"/>
    <lineage>
        <taxon>Viruses</taxon>
        <taxon>Pandoravirus</taxon>
    </lineage>
</organism>